<organism evidence="1 2">
    <name type="scientific">Aegilops tauschii subsp. strangulata</name>
    <name type="common">Goatgrass</name>
    <dbReference type="NCBI Taxonomy" id="200361"/>
    <lineage>
        <taxon>Eukaryota</taxon>
        <taxon>Viridiplantae</taxon>
        <taxon>Streptophyta</taxon>
        <taxon>Embryophyta</taxon>
        <taxon>Tracheophyta</taxon>
        <taxon>Spermatophyta</taxon>
        <taxon>Magnoliopsida</taxon>
        <taxon>Liliopsida</taxon>
        <taxon>Poales</taxon>
        <taxon>Poaceae</taxon>
        <taxon>BOP clade</taxon>
        <taxon>Pooideae</taxon>
        <taxon>Triticodae</taxon>
        <taxon>Triticeae</taxon>
        <taxon>Triticinae</taxon>
        <taxon>Aegilops</taxon>
    </lineage>
</organism>
<evidence type="ECO:0008006" key="3">
    <source>
        <dbReference type="Google" id="ProtNLM"/>
    </source>
</evidence>
<reference evidence="1" key="3">
    <citation type="journal article" date="2017" name="Nature">
        <title>Genome sequence of the progenitor of the wheat D genome Aegilops tauschii.</title>
        <authorList>
            <person name="Luo M.C."/>
            <person name="Gu Y.Q."/>
            <person name="Puiu D."/>
            <person name="Wang H."/>
            <person name="Twardziok S.O."/>
            <person name="Deal K.R."/>
            <person name="Huo N."/>
            <person name="Zhu T."/>
            <person name="Wang L."/>
            <person name="Wang Y."/>
            <person name="McGuire P.E."/>
            <person name="Liu S."/>
            <person name="Long H."/>
            <person name="Ramasamy R.K."/>
            <person name="Rodriguez J.C."/>
            <person name="Van S.L."/>
            <person name="Yuan L."/>
            <person name="Wang Z."/>
            <person name="Xia Z."/>
            <person name="Xiao L."/>
            <person name="Anderson O.D."/>
            <person name="Ouyang S."/>
            <person name="Liang Y."/>
            <person name="Zimin A.V."/>
            <person name="Pertea G."/>
            <person name="Qi P."/>
            <person name="Bennetzen J.L."/>
            <person name="Dai X."/>
            <person name="Dawson M.W."/>
            <person name="Muller H.G."/>
            <person name="Kugler K."/>
            <person name="Rivarola-Duarte L."/>
            <person name="Spannagl M."/>
            <person name="Mayer K.F.X."/>
            <person name="Lu F.H."/>
            <person name="Bevan M.W."/>
            <person name="Leroy P."/>
            <person name="Li P."/>
            <person name="You F.M."/>
            <person name="Sun Q."/>
            <person name="Liu Z."/>
            <person name="Lyons E."/>
            <person name="Wicker T."/>
            <person name="Salzberg S.L."/>
            <person name="Devos K.M."/>
            <person name="Dvorak J."/>
        </authorList>
    </citation>
    <scope>NUCLEOTIDE SEQUENCE [LARGE SCALE GENOMIC DNA]</scope>
    <source>
        <strain evidence="1">cv. AL8/78</strain>
    </source>
</reference>
<dbReference type="STRING" id="200361.A0A453AZI8"/>
<evidence type="ECO:0000313" key="1">
    <source>
        <dbReference type="EnsemblPlants" id="AET2Gv20312900.1"/>
    </source>
</evidence>
<evidence type="ECO:0000313" key="2">
    <source>
        <dbReference type="Proteomes" id="UP000015105"/>
    </source>
</evidence>
<name>A0A453AZI8_AEGTS</name>
<dbReference type="EnsemblPlants" id="AET2Gv20312900.1">
    <property type="protein sequence ID" value="AET2Gv20312900.1"/>
    <property type="gene ID" value="AET2Gv20312900"/>
</dbReference>
<dbReference type="AlphaFoldDB" id="A0A453AZI8"/>
<dbReference type="Gramene" id="AET2Gv20312900.1">
    <property type="protein sequence ID" value="AET2Gv20312900.1"/>
    <property type="gene ID" value="AET2Gv20312900"/>
</dbReference>
<accession>A0A453AZI8</accession>
<proteinExistence type="predicted"/>
<reference evidence="2" key="1">
    <citation type="journal article" date="2014" name="Science">
        <title>Ancient hybridizations among the ancestral genomes of bread wheat.</title>
        <authorList>
            <consortium name="International Wheat Genome Sequencing Consortium,"/>
            <person name="Marcussen T."/>
            <person name="Sandve S.R."/>
            <person name="Heier L."/>
            <person name="Spannagl M."/>
            <person name="Pfeifer M."/>
            <person name="Jakobsen K.S."/>
            <person name="Wulff B.B."/>
            <person name="Steuernagel B."/>
            <person name="Mayer K.F."/>
            <person name="Olsen O.A."/>
        </authorList>
    </citation>
    <scope>NUCLEOTIDE SEQUENCE [LARGE SCALE GENOMIC DNA]</scope>
    <source>
        <strain evidence="2">cv. AL8/78</strain>
    </source>
</reference>
<protein>
    <recommendedName>
        <fullName evidence="3">Reverse transcriptase zinc-binding domain-containing protein</fullName>
    </recommendedName>
</protein>
<dbReference type="Proteomes" id="UP000015105">
    <property type="component" value="Chromosome 2D"/>
</dbReference>
<reference evidence="2" key="2">
    <citation type="journal article" date="2017" name="Nat. Plants">
        <title>The Aegilops tauschii genome reveals multiple impacts of transposons.</title>
        <authorList>
            <person name="Zhao G."/>
            <person name="Zou C."/>
            <person name="Li K."/>
            <person name="Wang K."/>
            <person name="Li T."/>
            <person name="Gao L."/>
            <person name="Zhang X."/>
            <person name="Wang H."/>
            <person name="Yang Z."/>
            <person name="Liu X."/>
            <person name="Jiang W."/>
            <person name="Mao L."/>
            <person name="Kong X."/>
            <person name="Jiao Y."/>
            <person name="Jia J."/>
        </authorList>
    </citation>
    <scope>NUCLEOTIDE SEQUENCE [LARGE SCALE GENOMIC DNA]</scope>
    <source>
        <strain evidence="2">cv. AL8/78</strain>
    </source>
</reference>
<reference evidence="1" key="5">
    <citation type="journal article" date="2021" name="G3 (Bethesda)">
        <title>Aegilops tauschii genome assembly Aet v5.0 features greater sequence contiguity and improved annotation.</title>
        <authorList>
            <person name="Wang L."/>
            <person name="Zhu T."/>
            <person name="Rodriguez J.C."/>
            <person name="Deal K.R."/>
            <person name="Dubcovsky J."/>
            <person name="McGuire P.E."/>
            <person name="Lux T."/>
            <person name="Spannagl M."/>
            <person name="Mayer K.F.X."/>
            <person name="Baldrich P."/>
            <person name="Meyers B.C."/>
            <person name="Huo N."/>
            <person name="Gu Y.Q."/>
            <person name="Zhou H."/>
            <person name="Devos K.M."/>
            <person name="Bennetzen J.L."/>
            <person name="Unver T."/>
            <person name="Budak H."/>
            <person name="Gulick P.J."/>
            <person name="Galiba G."/>
            <person name="Kalapos B."/>
            <person name="Nelson D.R."/>
            <person name="Li P."/>
            <person name="You F.M."/>
            <person name="Luo M.C."/>
            <person name="Dvorak J."/>
        </authorList>
    </citation>
    <scope>NUCLEOTIDE SEQUENCE [LARGE SCALE GENOMIC DNA]</scope>
    <source>
        <strain evidence="1">cv. AL8/78</strain>
    </source>
</reference>
<sequence length="173" mass="20077">MCVPKERGGMGFRDLHCFNLALLAKQCWRLLSEPDSLCARVLKAKYFPDEDLLNCSLKKGSSYTWQSLWSGIQTFKRGHIWRVGDGSQIKIWEDPWIPSSPTRKVMTPRGNILITRVNELIDAENRTWDEQLLNDIFWPIDVQRIMSIPLAVGMMDNFVSWHFNKVGFFAVRS</sequence>
<keyword evidence="2" id="KW-1185">Reference proteome</keyword>
<reference evidence="1" key="4">
    <citation type="submission" date="2019-03" db="UniProtKB">
        <authorList>
            <consortium name="EnsemblPlants"/>
        </authorList>
    </citation>
    <scope>IDENTIFICATION</scope>
</reference>